<dbReference type="Proteomes" id="UP001241758">
    <property type="component" value="Unassembled WGS sequence"/>
</dbReference>
<proteinExistence type="predicted"/>
<reference evidence="2 3" key="1">
    <citation type="submission" date="2023-05" db="EMBL/GenBank/DDBJ databases">
        <title>Actinoplanes sp. NEAU-A12 genome sequencing.</title>
        <authorList>
            <person name="Wang Z.-S."/>
        </authorList>
    </citation>
    <scope>NUCLEOTIDE SEQUENCE [LARGE SCALE GENOMIC DNA]</scope>
    <source>
        <strain evidence="2 3">NEAU-A12</strain>
    </source>
</reference>
<keyword evidence="1" id="KW-0732">Signal</keyword>
<keyword evidence="3" id="KW-1185">Reference proteome</keyword>
<feature type="signal peptide" evidence="1">
    <location>
        <begin position="1"/>
        <end position="32"/>
    </location>
</feature>
<dbReference type="RefSeq" id="WP_282767458.1">
    <property type="nucleotide sequence ID" value="NZ_JASCTH010000067.1"/>
</dbReference>
<evidence type="ECO:0000313" key="3">
    <source>
        <dbReference type="Proteomes" id="UP001241758"/>
    </source>
</evidence>
<name>A0ABT6X2E0_9ACTN</name>
<sequence>MNSTVSRRVIPVAFGALAGVSIVGAVAAPANAADIQSPGVVAAAACGEFIVPARPGSTVKLVKYTHCGSGSVRVKAIIDRGPDSDCVTVGSNETKSLVTYIPTVQRFNRIVRC</sequence>
<organism evidence="2 3">
    <name type="scientific">Actinoplanes sandaracinus</name>
    <dbReference type="NCBI Taxonomy" id="3045177"/>
    <lineage>
        <taxon>Bacteria</taxon>
        <taxon>Bacillati</taxon>
        <taxon>Actinomycetota</taxon>
        <taxon>Actinomycetes</taxon>
        <taxon>Micromonosporales</taxon>
        <taxon>Micromonosporaceae</taxon>
        <taxon>Actinoplanes</taxon>
    </lineage>
</organism>
<accession>A0ABT6X2E0</accession>
<feature type="chain" id="PRO_5047492159" description="Secreted protein" evidence="1">
    <location>
        <begin position="33"/>
        <end position="113"/>
    </location>
</feature>
<gene>
    <name evidence="2" type="ORF">QLQ12_46240</name>
</gene>
<evidence type="ECO:0000256" key="1">
    <source>
        <dbReference type="SAM" id="SignalP"/>
    </source>
</evidence>
<evidence type="ECO:0008006" key="4">
    <source>
        <dbReference type="Google" id="ProtNLM"/>
    </source>
</evidence>
<dbReference type="EMBL" id="JASCTH010000067">
    <property type="protein sequence ID" value="MDI6105995.1"/>
    <property type="molecule type" value="Genomic_DNA"/>
</dbReference>
<evidence type="ECO:0000313" key="2">
    <source>
        <dbReference type="EMBL" id="MDI6105995.1"/>
    </source>
</evidence>
<protein>
    <recommendedName>
        <fullName evidence="4">Secreted protein</fullName>
    </recommendedName>
</protein>
<comment type="caution">
    <text evidence="2">The sequence shown here is derived from an EMBL/GenBank/DDBJ whole genome shotgun (WGS) entry which is preliminary data.</text>
</comment>